<feature type="region of interest" description="Disordered" evidence="1">
    <location>
        <begin position="125"/>
        <end position="144"/>
    </location>
</feature>
<reference evidence="3" key="1">
    <citation type="submission" date="2019-07" db="EMBL/GenBank/DDBJ databases">
        <title>De Novo Assembly of kiwifruit Actinidia rufa.</title>
        <authorList>
            <person name="Sugita-Konishi S."/>
            <person name="Sato K."/>
            <person name="Mori E."/>
            <person name="Abe Y."/>
            <person name="Kisaki G."/>
            <person name="Hamano K."/>
            <person name="Suezawa K."/>
            <person name="Otani M."/>
            <person name="Fukuda T."/>
            <person name="Manabe T."/>
            <person name="Gomi K."/>
            <person name="Tabuchi M."/>
            <person name="Akimitsu K."/>
            <person name="Kataoka I."/>
        </authorList>
    </citation>
    <scope>NUCLEOTIDE SEQUENCE [LARGE SCALE GENOMIC DNA]</scope>
    <source>
        <strain evidence="3">cv. Fuchu</strain>
    </source>
</reference>
<organism evidence="2 3">
    <name type="scientific">Actinidia rufa</name>
    <dbReference type="NCBI Taxonomy" id="165716"/>
    <lineage>
        <taxon>Eukaryota</taxon>
        <taxon>Viridiplantae</taxon>
        <taxon>Streptophyta</taxon>
        <taxon>Embryophyta</taxon>
        <taxon>Tracheophyta</taxon>
        <taxon>Spermatophyta</taxon>
        <taxon>Magnoliopsida</taxon>
        <taxon>eudicotyledons</taxon>
        <taxon>Gunneridae</taxon>
        <taxon>Pentapetalae</taxon>
        <taxon>asterids</taxon>
        <taxon>Ericales</taxon>
        <taxon>Actinidiaceae</taxon>
        <taxon>Actinidia</taxon>
    </lineage>
</organism>
<evidence type="ECO:0000256" key="1">
    <source>
        <dbReference type="SAM" id="MobiDB-lite"/>
    </source>
</evidence>
<dbReference type="Proteomes" id="UP000585474">
    <property type="component" value="Unassembled WGS sequence"/>
</dbReference>
<dbReference type="EMBL" id="BJWL01000052">
    <property type="protein sequence ID" value="GFS28767.1"/>
    <property type="molecule type" value="Genomic_DNA"/>
</dbReference>
<accession>A0A7J0D781</accession>
<proteinExistence type="predicted"/>
<dbReference type="AlphaFoldDB" id="A0A7J0D781"/>
<gene>
    <name evidence="2" type="ORF">Acr_00g0003800</name>
</gene>
<evidence type="ECO:0000313" key="3">
    <source>
        <dbReference type="Proteomes" id="UP000585474"/>
    </source>
</evidence>
<comment type="caution">
    <text evidence="2">The sequence shown here is derived from an EMBL/GenBank/DDBJ whole genome shotgun (WGS) entry which is preliminary data.</text>
</comment>
<keyword evidence="3" id="KW-1185">Reference proteome</keyword>
<evidence type="ECO:0000313" key="2">
    <source>
        <dbReference type="EMBL" id="GFS28767.1"/>
    </source>
</evidence>
<name>A0A7J0D781_9ERIC</name>
<sequence>MLGGEPVYYKIDSDAGMVEKSEWFFHPVLNVRIRARWRRRVDMRESWGAVGEASHPLRSSLTQSDEVTFRCYCHRQNPNSSLLPTHSCRKQPASRKTCPLFEFDEKLPCSPTALALTHANAANAYSPAPSSASPASSVSPPSGGARRLRVNAITHICLKKILITEGTKSLNTVKLGRQSGIESLVNSLDFVKPAETAASIPQYPPNSCVPA</sequence>
<protein>
    <submittedName>
        <fullName evidence="2">Uncharacterized protein</fullName>
    </submittedName>
</protein>